<dbReference type="Pfam" id="PF22742">
    <property type="entry name" value="PspAB"/>
    <property type="match status" value="1"/>
</dbReference>
<dbReference type="AlphaFoldDB" id="E2SAP1"/>
<accession>E2SAP1</accession>
<evidence type="ECO:0000313" key="2">
    <source>
        <dbReference type="Proteomes" id="UP000003111"/>
    </source>
</evidence>
<dbReference type="EMBL" id="ACLF03000004">
    <property type="protein sequence ID" value="EFQ83437.1"/>
    <property type="molecule type" value="Genomic_DNA"/>
</dbReference>
<protein>
    <submittedName>
        <fullName evidence="1">Uncharacterized protein</fullName>
    </submittedName>
</protein>
<comment type="caution">
    <text evidence="1">The sequence shown here is derived from an EMBL/GenBank/DDBJ whole genome shotgun (WGS) entry which is preliminary data.</text>
</comment>
<keyword evidence="2" id="KW-1185">Reference proteome</keyword>
<name>E2SAP1_9ACTN</name>
<dbReference type="eggNOG" id="ENOG5031PZA">
    <property type="taxonomic scope" value="Bacteria"/>
</dbReference>
<evidence type="ECO:0000313" key="1">
    <source>
        <dbReference type="EMBL" id="EFQ83437.1"/>
    </source>
</evidence>
<dbReference type="STRING" id="585531.HMPREF0063_11099"/>
<dbReference type="InterPro" id="IPR054383">
    <property type="entry name" value="PspAB-like"/>
</dbReference>
<dbReference type="Proteomes" id="UP000003111">
    <property type="component" value="Unassembled WGS sequence"/>
</dbReference>
<dbReference type="HOGENOM" id="CLU_099871_0_0_11"/>
<reference evidence="1" key="1">
    <citation type="submission" date="2010-08" db="EMBL/GenBank/DDBJ databases">
        <authorList>
            <person name="Muzny D."/>
            <person name="Qin X."/>
            <person name="Buhay C."/>
            <person name="Dugan-Rocha S."/>
            <person name="Ding Y."/>
            <person name="Chen G."/>
            <person name="Hawes A."/>
            <person name="Holder M."/>
            <person name="Jhangiani S."/>
            <person name="Johnson A."/>
            <person name="Khan Z."/>
            <person name="Li Z."/>
            <person name="Liu W."/>
            <person name="Liu X."/>
            <person name="Perez L."/>
            <person name="Shen H."/>
            <person name="Wang Q."/>
            <person name="Watt J."/>
            <person name="Xi L."/>
            <person name="Xin Y."/>
            <person name="Zhou J."/>
            <person name="Deng J."/>
            <person name="Jiang H."/>
            <person name="Liu Y."/>
            <person name="Qu J."/>
            <person name="Song X.-Z."/>
            <person name="Zhang L."/>
            <person name="Villasana D."/>
            <person name="Johnson A."/>
            <person name="Liu J."/>
            <person name="Liyanage D."/>
            <person name="Lorensuhewa L."/>
            <person name="Robinson T."/>
            <person name="Song A."/>
            <person name="Song B.-B."/>
            <person name="Dinh H."/>
            <person name="Thornton R."/>
            <person name="Coyle M."/>
            <person name="Francisco L."/>
            <person name="Jackson L."/>
            <person name="Javaid M."/>
            <person name="Korchina V."/>
            <person name="Kovar C."/>
            <person name="Mata R."/>
            <person name="Mathew T."/>
            <person name="Ngo R."/>
            <person name="Nguyen L."/>
            <person name="Nguyen N."/>
            <person name="Okwuonu G."/>
            <person name="Ongeri F."/>
            <person name="Pham C."/>
            <person name="Simmons D."/>
            <person name="Wilczek-Boney K."/>
            <person name="Hale W."/>
            <person name="Jakkamsetti A."/>
            <person name="Pham P."/>
            <person name="Ruth R."/>
            <person name="San Lucas F."/>
            <person name="Warren J."/>
            <person name="Zhang J."/>
            <person name="Zhao Z."/>
            <person name="Zhou C."/>
            <person name="Zhu D."/>
            <person name="Lee S."/>
            <person name="Bess C."/>
            <person name="Blankenburg K."/>
            <person name="Forbes L."/>
            <person name="Fu Q."/>
            <person name="Gubbala S."/>
            <person name="Hirani K."/>
            <person name="Jayaseelan J.C."/>
            <person name="Lara F."/>
            <person name="Munidasa M."/>
            <person name="Palculict T."/>
            <person name="Patil S."/>
            <person name="Pu L.-L."/>
            <person name="Saada N."/>
            <person name="Tang L."/>
            <person name="Weissenberger G."/>
            <person name="Zhu Y."/>
            <person name="Hemphill L."/>
            <person name="Shang Y."/>
            <person name="Youmans B."/>
            <person name="Ayvaz T."/>
            <person name="Ross M."/>
            <person name="Santibanez J."/>
            <person name="Aqrawi P."/>
            <person name="Gross S."/>
            <person name="Joshi V."/>
            <person name="Fowler G."/>
            <person name="Nazareth L."/>
            <person name="Reid J."/>
            <person name="Worley K."/>
            <person name="Petrosino J."/>
            <person name="Highlander S."/>
            <person name="Gibbs R."/>
        </authorList>
    </citation>
    <scope>NUCLEOTIDE SEQUENCE [LARGE SCALE GENOMIC DNA]</scope>
    <source>
        <strain evidence="1">DSM 15272</strain>
    </source>
</reference>
<proteinExistence type="predicted"/>
<gene>
    <name evidence="1" type="ORF">HMPREF0063_11099</name>
</gene>
<dbReference type="RefSeq" id="WP_007078121.1">
    <property type="nucleotide sequence ID" value="NZ_CM001024.1"/>
</dbReference>
<dbReference type="OrthoDB" id="159886at2"/>
<sequence>MGLFDSLFGRSTPPQADIGVLFQVPQAAISLETQGFGFAGLGAVCYRDAEGYADDAAVDEARELVGLDPAATVERTVDRFGFHWVTVRRSADVGGIVTDLHAVNTTLVEAGFGASLLCSTVVFTTPALERLALVYLFKQGTFYPFAPLAGQRRDNALELQVRGLVESDVPVEPDLGRWMALWGSPGLD</sequence>
<organism evidence="1 2">
    <name type="scientific">Aeromicrobium marinum DSM 15272</name>
    <dbReference type="NCBI Taxonomy" id="585531"/>
    <lineage>
        <taxon>Bacteria</taxon>
        <taxon>Bacillati</taxon>
        <taxon>Actinomycetota</taxon>
        <taxon>Actinomycetes</taxon>
        <taxon>Propionibacteriales</taxon>
        <taxon>Nocardioidaceae</taxon>
        <taxon>Aeromicrobium</taxon>
    </lineage>
</organism>